<evidence type="ECO:0000313" key="1">
    <source>
        <dbReference type="EMBL" id="CAG9316044.1"/>
    </source>
</evidence>
<gene>
    <name evidence="1" type="ORF">BSTOLATCC_MIC15488</name>
</gene>
<proteinExistence type="predicted"/>
<reference evidence="1" key="1">
    <citation type="submission" date="2021-09" db="EMBL/GenBank/DDBJ databases">
        <authorList>
            <consortium name="AG Swart"/>
            <person name="Singh M."/>
            <person name="Singh A."/>
            <person name="Seah K."/>
            <person name="Emmerich C."/>
        </authorList>
    </citation>
    <scope>NUCLEOTIDE SEQUENCE</scope>
    <source>
        <strain evidence="1">ATCC30299</strain>
    </source>
</reference>
<keyword evidence="2" id="KW-1185">Reference proteome</keyword>
<dbReference type="EMBL" id="CAJZBQ010000015">
    <property type="protein sequence ID" value="CAG9316044.1"/>
    <property type="molecule type" value="Genomic_DNA"/>
</dbReference>
<organism evidence="1 2">
    <name type="scientific">Blepharisma stoltei</name>
    <dbReference type="NCBI Taxonomy" id="1481888"/>
    <lineage>
        <taxon>Eukaryota</taxon>
        <taxon>Sar</taxon>
        <taxon>Alveolata</taxon>
        <taxon>Ciliophora</taxon>
        <taxon>Postciliodesmatophora</taxon>
        <taxon>Heterotrichea</taxon>
        <taxon>Heterotrichida</taxon>
        <taxon>Blepharismidae</taxon>
        <taxon>Blepharisma</taxon>
    </lineage>
</organism>
<comment type="caution">
    <text evidence="1">The sequence shown here is derived from an EMBL/GenBank/DDBJ whole genome shotgun (WGS) entry which is preliminary data.</text>
</comment>
<sequence>MKLSAMSSRFGISGFSGSKKTLGKNNWAISGGTNGGSCPSVSKVSRSPANELGSNIIRIYYKKSFFTSTLVI</sequence>
<dbReference type="AlphaFoldDB" id="A0AAU9J5U4"/>
<protein>
    <submittedName>
        <fullName evidence="1">Uncharacterized protein</fullName>
    </submittedName>
</protein>
<evidence type="ECO:0000313" key="2">
    <source>
        <dbReference type="Proteomes" id="UP001162131"/>
    </source>
</evidence>
<accession>A0AAU9J5U4</accession>
<name>A0AAU9J5U4_9CILI</name>
<dbReference type="Proteomes" id="UP001162131">
    <property type="component" value="Unassembled WGS sequence"/>
</dbReference>